<dbReference type="Gene3D" id="2.40.33.20">
    <property type="entry name" value="PK beta-barrel domain-like"/>
    <property type="match status" value="1"/>
</dbReference>
<keyword evidence="3" id="KW-1185">Reference proteome</keyword>
<dbReference type="InterPro" id="IPR005302">
    <property type="entry name" value="MoCF_Sase_C"/>
</dbReference>
<protein>
    <submittedName>
        <fullName evidence="2">MOSC domain-containing protein</fullName>
    </submittedName>
</protein>
<dbReference type="Pfam" id="PF03473">
    <property type="entry name" value="MOSC"/>
    <property type="match status" value="1"/>
</dbReference>
<feature type="domain" description="MOSC" evidence="1">
    <location>
        <begin position="95"/>
        <end position="248"/>
    </location>
</feature>
<evidence type="ECO:0000313" key="3">
    <source>
        <dbReference type="Proteomes" id="UP001634747"/>
    </source>
</evidence>
<dbReference type="SUPFAM" id="SSF50800">
    <property type="entry name" value="PK beta-barrel domain-like"/>
    <property type="match status" value="1"/>
</dbReference>
<dbReference type="PANTHER" id="PTHR36930">
    <property type="entry name" value="METAL-SULFUR CLUSTER BIOSYNTHESIS PROTEINS YUAD-RELATED"/>
    <property type="match status" value="1"/>
</dbReference>
<evidence type="ECO:0000313" key="2">
    <source>
        <dbReference type="EMBL" id="MFN2974871.1"/>
    </source>
</evidence>
<dbReference type="InterPro" id="IPR005303">
    <property type="entry name" value="MOCOS_middle"/>
</dbReference>
<proteinExistence type="predicted"/>
<comment type="caution">
    <text evidence="2">The sequence shown here is derived from an EMBL/GenBank/DDBJ whole genome shotgun (WGS) entry which is preliminary data.</text>
</comment>
<dbReference type="Proteomes" id="UP001634747">
    <property type="component" value="Unassembled WGS sequence"/>
</dbReference>
<reference evidence="2 3" key="1">
    <citation type="submission" date="2024-12" db="EMBL/GenBank/DDBJ databases">
        <authorList>
            <person name="Lee Y."/>
        </authorList>
    </citation>
    <scope>NUCLEOTIDE SEQUENCE [LARGE SCALE GENOMIC DNA]</scope>
    <source>
        <strain evidence="2 3">03SUJ4</strain>
    </source>
</reference>
<dbReference type="EMBL" id="JBJYXY010000001">
    <property type="protein sequence ID" value="MFN2974871.1"/>
    <property type="molecule type" value="Genomic_DNA"/>
</dbReference>
<dbReference type="PANTHER" id="PTHR36930:SF1">
    <property type="entry name" value="MOSC DOMAIN-CONTAINING PROTEIN"/>
    <property type="match status" value="1"/>
</dbReference>
<organism evidence="2 3">
    <name type="scientific">Terriglobus aquaticus</name>
    <dbReference type="NCBI Taxonomy" id="940139"/>
    <lineage>
        <taxon>Bacteria</taxon>
        <taxon>Pseudomonadati</taxon>
        <taxon>Acidobacteriota</taxon>
        <taxon>Terriglobia</taxon>
        <taxon>Terriglobales</taxon>
        <taxon>Acidobacteriaceae</taxon>
        <taxon>Terriglobus</taxon>
    </lineage>
</organism>
<dbReference type="RefSeq" id="WP_263413581.1">
    <property type="nucleotide sequence ID" value="NZ_BAABBH010000001.1"/>
</dbReference>
<dbReference type="PROSITE" id="PS51340">
    <property type="entry name" value="MOSC"/>
    <property type="match status" value="1"/>
</dbReference>
<accession>A0ABW9KGI9</accession>
<sequence>MPDGTAIAHIAELWRYPVKSMRGEQVDSLEVLADGIAGDRRYALVSSGAPVGKPRLTSRERAAMLLYSAHVSGNGAEIRTPGGFTFNADDPALLTNLEQNLPQQNRMTLQQDPGTGPYTDVRPISLVSTQTLAVLNRTFGKSVDPRRFRSNLVLTFTVDASHELTRGNAESFPEDALPGRTLRIGGTCRLRLLERIPRCRVVTLDPETSEPDPTLMKHLDRHHEGRLGIYAAVVTPGPLRVGDPVLLA</sequence>
<gene>
    <name evidence="2" type="ORF">ACK2TP_03775</name>
</gene>
<dbReference type="Pfam" id="PF03476">
    <property type="entry name" value="MOSC_N"/>
    <property type="match status" value="1"/>
</dbReference>
<name>A0ABW9KGI9_9BACT</name>
<evidence type="ECO:0000259" key="1">
    <source>
        <dbReference type="PROSITE" id="PS51340"/>
    </source>
</evidence>
<dbReference type="InterPro" id="IPR011037">
    <property type="entry name" value="Pyrv_Knase-like_insert_dom_sf"/>
</dbReference>
<dbReference type="InterPro" id="IPR052716">
    <property type="entry name" value="MOSC_domain"/>
</dbReference>